<evidence type="ECO:0000256" key="6">
    <source>
        <dbReference type="ARBA" id="ARBA00022692"/>
    </source>
</evidence>
<keyword evidence="12" id="KW-0456">Lyase</keyword>
<keyword evidence="9" id="KW-0443">Lipid metabolism</keyword>
<feature type="transmembrane region" description="Helical" evidence="14">
    <location>
        <begin position="120"/>
        <end position="144"/>
    </location>
</feature>
<keyword evidence="8 14" id="KW-1133">Transmembrane helix</keyword>
<dbReference type="Pfam" id="PF04387">
    <property type="entry name" value="PTPLA"/>
    <property type="match status" value="1"/>
</dbReference>
<keyword evidence="11" id="KW-0275">Fatty acid biosynthesis</keyword>
<evidence type="ECO:0000256" key="8">
    <source>
        <dbReference type="ARBA" id="ARBA00022989"/>
    </source>
</evidence>
<evidence type="ECO:0000256" key="12">
    <source>
        <dbReference type="ARBA" id="ARBA00023239"/>
    </source>
</evidence>
<dbReference type="UniPathway" id="UPA00094"/>
<dbReference type="GO" id="GO:0042761">
    <property type="term" value="P:very long-chain fatty acid biosynthetic process"/>
    <property type="evidence" value="ECO:0007669"/>
    <property type="project" value="TreeGrafter"/>
</dbReference>
<dbReference type="AlphaFoldDB" id="A0A7S0TD09"/>
<dbReference type="InterPro" id="IPR007482">
    <property type="entry name" value="Tyr_Pase-like_PTPLA"/>
</dbReference>
<comment type="pathway">
    <text evidence="2">Lipid metabolism; fatty acid biosynthesis.</text>
</comment>
<dbReference type="GO" id="GO:0030497">
    <property type="term" value="P:fatty acid elongation"/>
    <property type="evidence" value="ECO:0007669"/>
    <property type="project" value="TreeGrafter"/>
</dbReference>
<dbReference type="GO" id="GO:0102158">
    <property type="term" value="F:very-long-chain (3R)-3-hydroxyacyl-CoA dehydratase activity"/>
    <property type="evidence" value="ECO:0007669"/>
    <property type="project" value="UniProtKB-EC"/>
</dbReference>
<evidence type="ECO:0000256" key="13">
    <source>
        <dbReference type="ARBA" id="ARBA00036671"/>
    </source>
</evidence>
<keyword evidence="6 14" id="KW-0812">Transmembrane</keyword>
<dbReference type="PANTHER" id="PTHR11035">
    <property type="entry name" value="VERY-LONG-CHAIN (3R)-3-HYDROXYACYL-COA DEHYDRATASE"/>
    <property type="match status" value="1"/>
</dbReference>
<keyword evidence="7" id="KW-0276">Fatty acid metabolism</keyword>
<comment type="similarity">
    <text evidence="3">Belongs to the very long-chain fatty acids dehydratase HACD family.</text>
</comment>
<proteinExistence type="inferred from homology"/>
<sequence>MMLPKDIYLIVYNLGCCAGWLLILVSAVQSVFNDIPSDGLKEALANAYSNGEIVLEVSPSINSVGGLLFFTQSAALLEIVHAAVGLVRSPVIVTAMQVMSRIVALVAVKYSPTAQSQWGAGVMVISWASVEIFRYLFYAFALVSGDSTKKTPFPLFWLRYSLFAVLYPTGITGELTCFLSAAYDPEFQTFFFGSPGAAIWIYARFLPFVYFFGSPFMIMNMVGNRKSAFKKRFAKPPPPPRGIVFPISDDKGGKNSRSSTPVNKEILASAVGAMNPTKAEKVRTAKGYRFTYVKHLIGLVEEQCKSPEACLKIAQAGLDKAYEIFEFVAPDGSAVSLKQAMNTKTTEKFFTGYVKGEGAREDPIMQIPYKGKILKGEALKHQVKKWVDYGTIEASAGEAIIGCVDNPNWCDLSDKYFVLLGAGSAMGPLLVLLALGANVIAVDLDRPQIWKRLIGLAKKSSGSITFPLKQDQSTLKSDDELYASAGCNLFTHTPMIRDWLMSLYPGKSFTVGSYAYLNGALHVQVSIAMDAITRDLSEKRSGTSLAYLCTPTDLHLVPKEAWDASVANYKIYCKRILCTFVRILSSRRLLKKNAKNPVSGDGGDFYMINGVSVAQGPNYILAKRLQHWRAVIARSKGCIVSSNIAPATSTVSVTQNRTFAWAYEGMPYFKPYEIFAPETSNAVMSAILFSDLNDAKRFSSPKTSLKNPNQLFSEGSFHGGNWRCAFEVDSIGETSVLIYFSRVGAPYLAGLAVVAAGVAMKLLA</sequence>
<evidence type="ECO:0000256" key="4">
    <source>
        <dbReference type="ARBA" id="ARBA00013122"/>
    </source>
</evidence>
<comment type="catalytic activity">
    <reaction evidence="13">
        <text>a very-long-chain (3R)-3-hydroxyacyl-CoA = a very-long-chain (2E)-enoyl-CoA + H2O</text>
        <dbReference type="Rhea" id="RHEA:45812"/>
        <dbReference type="ChEBI" id="CHEBI:15377"/>
        <dbReference type="ChEBI" id="CHEBI:83728"/>
        <dbReference type="ChEBI" id="CHEBI:85440"/>
        <dbReference type="EC" id="4.2.1.134"/>
    </reaction>
</comment>
<evidence type="ECO:0000256" key="1">
    <source>
        <dbReference type="ARBA" id="ARBA00004141"/>
    </source>
</evidence>
<dbReference type="GO" id="GO:0030148">
    <property type="term" value="P:sphingolipid biosynthetic process"/>
    <property type="evidence" value="ECO:0007669"/>
    <property type="project" value="TreeGrafter"/>
</dbReference>
<gene>
    <name evidence="15" type="ORF">PDEL0327_LOCUS305</name>
</gene>
<evidence type="ECO:0000256" key="7">
    <source>
        <dbReference type="ARBA" id="ARBA00022832"/>
    </source>
</evidence>
<name>A0A7S0TD09_9STRA</name>
<reference evidence="15" key="1">
    <citation type="submission" date="2021-01" db="EMBL/GenBank/DDBJ databases">
        <authorList>
            <person name="Corre E."/>
            <person name="Pelletier E."/>
            <person name="Niang G."/>
            <person name="Scheremetjew M."/>
            <person name="Finn R."/>
            <person name="Kale V."/>
            <person name="Holt S."/>
            <person name="Cochrane G."/>
            <person name="Meng A."/>
            <person name="Brown T."/>
            <person name="Cohen L."/>
        </authorList>
    </citation>
    <scope>NUCLEOTIDE SEQUENCE</scope>
    <source>
        <strain evidence="15">B596</strain>
    </source>
</reference>
<evidence type="ECO:0000256" key="10">
    <source>
        <dbReference type="ARBA" id="ARBA00023136"/>
    </source>
</evidence>
<evidence type="ECO:0000256" key="3">
    <source>
        <dbReference type="ARBA" id="ARBA00007811"/>
    </source>
</evidence>
<evidence type="ECO:0000256" key="9">
    <source>
        <dbReference type="ARBA" id="ARBA00023098"/>
    </source>
</evidence>
<accession>A0A7S0TD09</accession>
<evidence type="ECO:0000256" key="5">
    <source>
        <dbReference type="ARBA" id="ARBA00022516"/>
    </source>
</evidence>
<keyword evidence="10 14" id="KW-0472">Membrane</keyword>
<evidence type="ECO:0000313" key="15">
    <source>
        <dbReference type="EMBL" id="CAD8728577.1"/>
    </source>
</evidence>
<protein>
    <recommendedName>
        <fullName evidence="4">very-long-chain (3R)-3-hydroxyacyl-CoA dehydratase</fullName>
        <ecNumber evidence="4">4.2.1.134</ecNumber>
    </recommendedName>
</protein>
<organism evidence="15">
    <name type="scientific">Pseudo-nitzschia delicatissima</name>
    <dbReference type="NCBI Taxonomy" id="44447"/>
    <lineage>
        <taxon>Eukaryota</taxon>
        <taxon>Sar</taxon>
        <taxon>Stramenopiles</taxon>
        <taxon>Ochrophyta</taxon>
        <taxon>Bacillariophyta</taxon>
        <taxon>Bacillariophyceae</taxon>
        <taxon>Bacillariophycidae</taxon>
        <taxon>Bacillariales</taxon>
        <taxon>Bacillariaceae</taxon>
        <taxon>Pseudo-nitzschia</taxon>
    </lineage>
</organism>
<dbReference type="EC" id="4.2.1.134" evidence="4"/>
<evidence type="ECO:0000256" key="2">
    <source>
        <dbReference type="ARBA" id="ARBA00005194"/>
    </source>
</evidence>
<dbReference type="GO" id="GO:0005789">
    <property type="term" value="C:endoplasmic reticulum membrane"/>
    <property type="evidence" value="ECO:0007669"/>
    <property type="project" value="TreeGrafter"/>
</dbReference>
<feature type="transmembrane region" description="Helical" evidence="14">
    <location>
        <begin position="7"/>
        <end position="32"/>
    </location>
</feature>
<dbReference type="EMBL" id="HBFG01000415">
    <property type="protein sequence ID" value="CAD8728577.1"/>
    <property type="molecule type" value="Transcribed_RNA"/>
</dbReference>
<comment type="subcellular location">
    <subcellularLocation>
        <location evidence="1">Membrane</location>
        <topology evidence="1">Multi-pass membrane protein</topology>
    </subcellularLocation>
</comment>
<evidence type="ECO:0000256" key="11">
    <source>
        <dbReference type="ARBA" id="ARBA00023160"/>
    </source>
</evidence>
<feature type="transmembrane region" description="Helical" evidence="14">
    <location>
        <begin position="201"/>
        <end position="222"/>
    </location>
</feature>
<feature type="transmembrane region" description="Helical" evidence="14">
    <location>
        <begin position="416"/>
        <end position="441"/>
    </location>
</feature>
<feature type="transmembrane region" description="Helical" evidence="14">
    <location>
        <begin position="156"/>
        <end position="181"/>
    </location>
</feature>
<keyword evidence="5" id="KW-0444">Lipid biosynthesis</keyword>
<evidence type="ECO:0000256" key="14">
    <source>
        <dbReference type="SAM" id="Phobius"/>
    </source>
</evidence>
<dbReference type="PANTHER" id="PTHR11035:SF3">
    <property type="entry name" value="VERY-LONG-CHAIN (3R)-3-HYDROXYACYL-COA DEHYDRATASE"/>
    <property type="match status" value="1"/>
</dbReference>